<keyword evidence="1" id="KW-0808">Transferase</keyword>
<evidence type="ECO:0000256" key="2">
    <source>
        <dbReference type="ARBA" id="ARBA00023315"/>
    </source>
</evidence>
<dbReference type="EMBL" id="BMVB01000001">
    <property type="protein sequence ID" value="GHC34021.1"/>
    <property type="molecule type" value="Genomic_DNA"/>
</dbReference>
<dbReference type="Proteomes" id="UP000646244">
    <property type="component" value="Unassembled WGS sequence"/>
</dbReference>
<comment type="similarity">
    <text evidence="3">Belongs to the acetyltransferase family. RimJ subfamily.</text>
</comment>
<evidence type="ECO:0000256" key="3">
    <source>
        <dbReference type="ARBA" id="ARBA00038502"/>
    </source>
</evidence>
<dbReference type="Pfam" id="PF13302">
    <property type="entry name" value="Acetyltransf_3"/>
    <property type="match status" value="1"/>
</dbReference>
<dbReference type="Gene3D" id="3.40.630.30">
    <property type="match status" value="1"/>
</dbReference>
<reference evidence="5" key="1">
    <citation type="journal article" date="2014" name="Int. J. Syst. Evol. Microbiol.">
        <title>Complete genome sequence of Corynebacterium casei LMG S-19264T (=DSM 44701T), isolated from a smear-ripened cheese.</title>
        <authorList>
            <consortium name="US DOE Joint Genome Institute (JGI-PGF)"/>
            <person name="Walter F."/>
            <person name="Albersmeier A."/>
            <person name="Kalinowski J."/>
            <person name="Ruckert C."/>
        </authorList>
    </citation>
    <scope>NUCLEOTIDE SEQUENCE</scope>
    <source>
        <strain evidence="5">JCM 4633</strain>
    </source>
</reference>
<dbReference type="GO" id="GO:0008999">
    <property type="term" value="F:protein-N-terminal-alanine acetyltransferase activity"/>
    <property type="evidence" value="ECO:0007669"/>
    <property type="project" value="TreeGrafter"/>
</dbReference>
<organism evidence="5 6">
    <name type="scientific">Streptomyces cinnamoneus</name>
    <name type="common">Streptoverticillium cinnamoneum</name>
    <dbReference type="NCBI Taxonomy" id="53446"/>
    <lineage>
        <taxon>Bacteria</taxon>
        <taxon>Bacillati</taxon>
        <taxon>Actinomycetota</taxon>
        <taxon>Actinomycetes</taxon>
        <taxon>Kitasatosporales</taxon>
        <taxon>Streptomycetaceae</taxon>
        <taxon>Streptomyces</taxon>
        <taxon>Streptomyces cinnamoneus group</taxon>
    </lineage>
</organism>
<dbReference type="InterPro" id="IPR051531">
    <property type="entry name" value="N-acetyltransferase"/>
</dbReference>
<dbReference type="InterPro" id="IPR016181">
    <property type="entry name" value="Acyl_CoA_acyltransferase"/>
</dbReference>
<dbReference type="PANTHER" id="PTHR43792">
    <property type="entry name" value="GNAT FAMILY, PUTATIVE (AFU_ORTHOLOGUE AFUA_3G00765)-RELATED-RELATED"/>
    <property type="match status" value="1"/>
</dbReference>
<keyword evidence="2" id="KW-0012">Acyltransferase</keyword>
<accession>A0A918TB05</accession>
<dbReference type="GO" id="GO:0005737">
    <property type="term" value="C:cytoplasm"/>
    <property type="evidence" value="ECO:0007669"/>
    <property type="project" value="TreeGrafter"/>
</dbReference>
<proteinExistence type="inferred from homology"/>
<evidence type="ECO:0000313" key="5">
    <source>
        <dbReference type="EMBL" id="GHC34021.1"/>
    </source>
</evidence>
<protein>
    <submittedName>
        <fullName evidence="5">Ribosomal-protein-alanine acetyltransferase</fullName>
    </submittedName>
</protein>
<comment type="caution">
    <text evidence="5">The sequence shown here is derived from an EMBL/GenBank/DDBJ whole genome shotgun (WGS) entry which is preliminary data.</text>
</comment>
<dbReference type="AlphaFoldDB" id="A0A918TB05"/>
<dbReference type="InterPro" id="IPR000182">
    <property type="entry name" value="GNAT_dom"/>
</dbReference>
<dbReference type="PANTHER" id="PTHR43792:SF8">
    <property type="entry name" value="[RIBOSOMAL PROTEIN US5]-ALANINE N-ACETYLTRANSFERASE"/>
    <property type="match status" value="1"/>
</dbReference>
<dbReference type="RefSeq" id="WP_190107775.1">
    <property type="nucleotide sequence ID" value="NZ_BMVB01000001.1"/>
</dbReference>
<gene>
    <name evidence="5" type="primary">rimJ</name>
    <name evidence="5" type="ORF">GCM10010507_03380</name>
</gene>
<evidence type="ECO:0000256" key="1">
    <source>
        <dbReference type="ARBA" id="ARBA00022679"/>
    </source>
</evidence>
<reference evidence="5" key="2">
    <citation type="submission" date="2020-09" db="EMBL/GenBank/DDBJ databases">
        <authorList>
            <person name="Sun Q."/>
            <person name="Ohkuma M."/>
        </authorList>
    </citation>
    <scope>NUCLEOTIDE SEQUENCE</scope>
    <source>
        <strain evidence="5">JCM 4633</strain>
    </source>
</reference>
<evidence type="ECO:0000259" key="4">
    <source>
        <dbReference type="PROSITE" id="PS51186"/>
    </source>
</evidence>
<sequence>MFTAFRSYVIAPGFLLRPATPDDADGLAVAYRRNREHLRPWEPFRDEAFFTTDGQTDRLRNLAELRRTGRAMPWLLVADEGQGDVVGVVNVTNVVQGPLLSATLGYWIAADHTGKGLAPSAVTAVCRDADEHLGLHRIEAGTVTSNTASQRVLTKCGFELIGKAPNYLHIHGAWRDHFLFQKILNDRVPD</sequence>
<name>A0A918TB05_STRCJ</name>
<dbReference type="SUPFAM" id="SSF55729">
    <property type="entry name" value="Acyl-CoA N-acyltransferases (Nat)"/>
    <property type="match status" value="1"/>
</dbReference>
<dbReference type="PROSITE" id="PS51186">
    <property type="entry name" value="GNAT"/>
    <property type="match status" value="1"/>
</dbReference>
<evidence type="ECO:0000313" key="6">
    <source>
        <dbReference type="Proteomes" id="UP000646244"/>
    </source>
</evidence>
<feature type="domain" description="N-acetyltransferase" evidence="4">
    <location>
        <begin position="36"/>
        <end position="185"/>
    </location>
</feature>